<dbReference type="EC" id="1.1.1.27" evidence="10"/>
<dbReference type="CDD" id="cd05293">
    <property type="entry name" value="LDH_1"/>
    <property type="match status" value="1"/>
</dbReference>
<dbReference type="eggNOG" id="KOG1495">
    <property type="taxonomic scope" value="Eukaryota"/>
</dbReference>
<dbReference type="Pfam" id="PF02866">
    <property type="entry name" value="Ldh_1_C"/>
    <property type="match status" value="1"/>
</dbReference>
<dbReference type="STRING" id="9402.L5KMJ3"/>
<comment type="catalytic activity">
    <reaction evidence="9">
        <text>(S)-lactate + NAD(+) = pyruvate + NADH + H(+)</text>
        <dbReference type="Rhea" id="RHEA:23444"/>
        <dbReference type="ChEBI" id="CHEBI:15361"/>
        <dbReference type="ChEBI" id="CHEBI:15378"/>
        <dbReference type="ChEBI" id="CHEBI:16651"/>
        <dbReference type="ChEBI" id="CHEBI:57540"/>
        <dbReference type="ChEBI" id="CHEBI:57945"/>
        <dbReference type="EC" id="1.1.1.27"/>
    </reaction>
    <physiologicalReaction direction="left-to-right" evidence="9">
        <dbReference type="Rhea" id="RHEA:23445"/>
    </physiologicalReaction>
    <physiologicalReaction direction="right-to-left" evidence="9">
        <dbReference type="Rhea" id="RHEA:23446"/>
    </physiologicalReaction>
</comment>
<dbReference type="HAMAP" id="MF_00488">
    <property type="entry name" value="Lactate_dehydrog"/>
    <property type="match status" value="1"/>
</dbReference>
<evidence type="ECO:0000259" key="11">
    <source>
        <dbReference type="Pfam" id="PF00056"/>
    </source>
</evidence>
<dbReference type="SUPFAM" id="SSF51735">
    <property type="entry name" value="NAD(P)-binding Rossmann-fold domains"/>
    <property type="match status" value="1"/>
</dbReference>
<evidence type="ECO:0000256" key="6">
    <source>
        <dbReference type="ARBA" id="ARBA00023027"/>
    </source>
</evidence>
<evidence type="ECO:0000259" key="12">
    <source>
        <dbReference type="Pfam" id="PF02866"/>
    </source>
</evidence>
<keyword evidence="6 10" id="KW-0520">NAD</keyword>
<dbReference type="EMBL" id="KB030666">
    <property type="protein sequence ID" value="ELK11986.1"/>
    <property type="molecule type" value="Genomic_DNA"/>
</dbReference>
<dbReference type="Proteomes" id="UP000010552">
    <property type="component" value="Unassembled WGS sequence"/>
</dbReference>
<evidence type="ECO:0000256" key="9">
    <source>
        <dbReference type="ARBA" id="ARBA00048275"/>
    </source>
</evidence>
<dbReference type="InterPro" id="IPR001236">
    <property type="entry name" value="Lactate/malate_DH_N"/>
</dbReference>
<dbReference type="Pfam" id="PF00056">
    <property type="entry name" value="Ldh_1_N"/>
    <property type="match status" value="1"/>
</dbReference>
<gene>
    <name evidence="13" type="ORF">PAL_GLEAN10015666</name>
</gene>
<comment type="similarity">
    <text evidence="3">Belongs to the LDH/MDH superfamily. LDH family.</text>
</comment>
<keyword evidence="5 10" id="KW-0560">Oxidoreductase</keyword>
<dbReference type="Gene3D" id="3.90.110.10">
    <property type="entry name" value="Lactate dehydrogenase/glycoside hydrolase, family 4, C-terminal"/>
    <property type="match status" value="1"/>
</dbReference>
<evidence type="ECO:0000256" key="5">
    <source>
        <dbReference type="ARBA" id="ARBA00023002"/>
    </source>
</evidence>
<dbReference type="SUPFAM" id="SSF56327">
    <property type="entry name" value="LDH C-terminal domain-like"/>
    <property type="match status" value="1"/>
</dbReference>
<dbReference type="GO" id="GO:0005737">
    <property type="term" value="C:cytoplasm"/>
    <property type="evidence" value="ECO:0007669"/>
    <property type="project" value="UniProtKB-SubCell"/>
</dbReference>
<accession>L5KMJ3</accession>
<keyword evidence="4" id="KW-0963">Cytoplasm</keyword>
<evidence type="ECO:0000256" key="8">
    <source>
        <dbReference type="ARBA" id="ARBA00046635"/>
    </source>
</evidence>
<evidence type="ECO:0000256" key="1">
    <source>
        <dbReference type="ARBA" id="ARBA00004496"/>
    </source>
</evidence>
<feature type="domain" description="Lactate/malate dehydrogenase N-terminal" evidence="11">
    <location>
        <begin position="123"/>
        <end position="261"/>
    </location>
</feature>
<dbReference type="AlphaFoldDB" id="L5KMJ3"/>
<dbReference type="FunFam" id="3.40.50.720:FF:000029">
    <property type="entry name" value="L-lactate dehydrogenase A chain"/>
    <property type="match status" value="1"/>
</dbReference>
<protein>
    <recommendedName>
        <fullName evidence="10">L-lactate dehydrogenase</fullName>
        <ecNumber evidence="10">1.1.1.27</ecNumber>
    </recommendedName>
</protein>
<evidence type="ECO:0000256" key="3">
    <source>
        <dbReference type="ARBA" id="ARBA00006054"/>
    </source>
</evidence>
<comment type="pathway">
    <text evidence="2 10">Fermentation; pyruvate fermentation to lactate; (S)-lactate from pyruvate: step 1/1.</text>
</comment>
<dbReference type="FunCoup" id="L5KMJ3">
    <property type="interactions" value="591"/>
</dbReference>
<name>L5KMJ3_PTEAL</name>
<dbReference type="GO" id="GO:0004459">
    <property type="term" value="F:L-lactate dehydrogenase (NAD+) activity"/>
    <property type="evidence" value="ECO:0007669"/>
    <property type="project" value="UniProtKB-EC"/>
</dbReference>
<dbReference type="InParanoid" id="L5KMJ3"/>
<evidence type="ECO:0000256" key="7">
    <source>
        <dbReference type="ARBA" id="ARBA00033729"/>
    </source>
</evidence>
<dbReference type="Gene3D" id="3.40.50.720">
    <property type="entry name" value="NAD(P)-binding Rossmann-like Domain"/>
    <property type="match status" value="1"/>
</dbReference>
<dbReference type="PANTHER" id="PTHR43128">
    <property type="entry name" value="L-2-HYDROXYCARBOXYLATE DEHYDROGENASE (NAD(P)(+))"/>
    <property type="match status" value="1"/>
</dbReference>
<dbReference type="InterPro" id="IPR015955">
    <property type="entry name" value="Lactate_DH/Glyco_Ohase_4_C"/>
</dbReference>
<evidence type="ECO:0000256" key="4">
    <source>
        <dbReference type="ARBA" id="ARBA00022490"/>
    </source>
</evidence>
<dbReference type="InterPro" id="IPR022383">
    <property type="entry name" value="Lactate/malate_DH_C"/>
</dbReference>
<dbReference type="NCBIfam" id="NF000824">
    <property type="entry name" value="PRK00066.1"/>
    <property type="match status" value="1"/>
</dbReference>
<dbReference type="InterPro" id="IPR001557">
    <property type="entry name" value="L-lactate/malate_DH"/>
</dbReference>
<comment type="subcellular location">
    <subcellularLocation>
        <location evidence="1">Cytoplasm</location>
    </subcellularLocation>
</comment>
<dbReference type="PANTHER" id="PTHR43128:SF2">
    <property type="entry name" value="L-LACTATE DEHYDROGENASE B CHAIN"/>
    <property type="match status" value="1"/>
</dbReference>
<keyword evidence="14" id="KW-1185">Reference proteome</keyword>
<organism evidence="13 14">
    <name type="scientific">Pteropus alecto</name>
    <name type="common">Black flying fox</name>
    <dbReference type="NCBI Taxonomy" id="9402"/>
    <lineage>
        <taxon>Eukaryota</taxon>
        <taxon>Metazoa</taxon>
        <taxon>Chordata</taxon>
        <taxon>Craniata</taxon>
        <taxon>Vertebrata</taxon>
        <taxon>Euteleostomi</taxon>
        <taxon>Mammalia</taxon>
        <taxon>Eutheria</taxon>
        <taxon>Laurasiatheria</taxon>
        <taxon>Chiroptera</taxon>
        <taxon>Yinpterochiroptera</taxon>
        <taxon>Pteropodoidea</taxon>
        <taxon>Pteropodidae</taxon>
        <taxon>Pteropodinae</taxon>
        <taxon>Pteropus</taxon>
    </lineage>
</organism>
<dbReference type="UniPathway" id="UPA00554">
    <property type="reaction ID" value="UER00611"/>
</dbReference>
<evidence type="ECO:0000256" key="10">
    <source>
        <dbReference type="RuleBase" id="RU000496"/>
    </source>
</evidence>
<proteinExistence type="inferred from homology"/>
<dbReference type="FunFam" id="3.90.110.10:FF:000003">
    <property type="entry name" value="L-lactate dehydrogenase A chain"/>
    <property type="match status" value="1"/>
</dbReference>
<reference evidence="14" key="1">
    <citation type="journal article" date="2013" name="Science">
        <title>Comparative analysis of bat genomes provides insight into the evolution of flight and immunity.</title>
        <authorList>
            <person name="Zhang G."/>
            <person name="Cowled C."/>
            <person name="Shi Z."/>
            <person name="Huang Z."/>
            <person name="Bishop-Lilly K.A."/>
            <person name="Fang X."/>
            <person name="Wynne J.W."/>
            <person name="Xiong Z."/>
            <person name="Baker M.L."/>
            <person name="Zhao W."/>
            <person name="Tachedjian M."/>
            <person name="Zhu Y."/>
            <person name="Zhou P."/>
            <person name="Jiang X."/>
            <person name="Ng J."/>
            <person name="Yang L."/>
            <person name="Wu L."/>
            <person name="Xiao J."/>
            <person name="Feng Y."/>
            <person name="Chen Y."/>
            <person name="Sun X."/>
            <person name="Zhang Y."/>
            <person name="Marsh G.A."/>
            <person name="Crameri G."/>
            <person name="Broder C.C."/>
            <person name="Frey K.G."/>
            <person name="Wang L.F."/>
            <person name="Wang J."/>
        </authorList>
    </citation>
    <scope>NUCLEOTIDE SEQUENCE [LARGE SCALE GENOMIC DNA]</scope>
</reference>
<dbReference type="PRINTS" id="PR00086">
    <property type="entry name" value="LLDHDRGNASE"/>
</dbReference>
<dbReference type="InterPro" id="IPR011304">
    <property type="entry name" value="L-lactate_DH"/>
</dbReference>
<comment type="subunit">
    <text evidence="8">Homotetramer. Interacts with PTEN upstream reading frame protein MP31; the interaction leads to inhibition of mitochondrial lactate dehydrogenase activity, preventing conversion of lactate to pyruvate in mitochondria.</text>
</comment>
<evidence type="ECO:0000256" key="2">
    <source>
        <dbReference type="ARBA" id="ARBA00004843"/>
    </source>
</evidence>
<dbReference type="InterPro" id="IPR018177">
    <property type="entry name" value="L-lactate_DH_AS"/>
</dbReference>
<sequence>MSMATASPPVPAGWSTNMCLRSWGREKEPGDKRRQPDLEPEYWNLLPWDEEMPCLCEETFSEEICGCRLLCDLPLSAAAAERKRWPVAPARAAIRSWYECTMATLKEKLIAPVAEEAAVPNNKITVVGVGQVGMACAISILGKSLADELALVDVLEDKLKGEMMDLQHGSLFLQTPKIVADKDYSVTANSKVVVVTAGVRQQEGESRLNLVQRNVNVFKFIIPQIIKYSPDCIIIVVSNPVDILTYVTWKLSGLPKHRVIGSGCNLDSARFRYLMAEKLGIHPSSCHGWILGEHGDSSVAVWSGVNVAGVSLQELNPEMGTDNDSENWKEVHKMVVESAYEVIKLKGYTNWAIGLSVADLIESMLKNLSRIHPVSTMVKGMYGIENEVFLSLPCILNARGLTSVINQKLKDDEVAQLKKSADTLWDIQKDLKDL</sequence>
<evidence type="ECO:0000313" key="13">
    <source>
        <dbReference type="EMBL" id="ELK11986.1"/>
    </source>
</evidence>
<dbReference type="GO" id="GO:0006089">
    <property type="term" value="P:lactate metabolic process"/>
    <property type="evidence" value="ECO:0007669"/>
    <property type="project" value="TreeGrafter"/>
</dbReference>
<dbReference type="InterPro" id="IPR036291">
    <property type="entry name" value="NAD(P)-bd_dom_sf"/>
</dbReference>
<dbReference type="NCBIfam" id="TIGR01771">
    <property type="entry name" value="L-LDH-NAD"/>
    <property type="match status" value="1"/>
</dbReference>
<comment type="function">
    <text evidence="7">Interconverts simultaneously and stereospecifically pyruvate and lactate with concomitant interconversion of NADH and NAD(+).</text>
</comment>
<feature type="domain" description="Lactate/malate dehydrogenase C-terminal" evidence="12">
    <location>
        <begin position="265"/>
        <end position="429"/>
    </location>
</feature>
<evidence type="ECO:0000313" key="14">
    <source>
        <dbReference type="Proteomes" id="UP000010552"/>
    </source>
</evidence>
<dbReference type="PROSITE" id="PS00064">
    <property type="entry name" value="L_LDH"/>
    <property type="match status" value="1"/>
</dbReference>